<name>A0A942T6P5_9BACI</name>
<proteinExistence type="predicted"/>
<feature type="compositionally biased region" description="Low complexity" evidence="1">
    <location>
        <begin position="689"/>
        <end position="714"/>
    </location>
</feature>
<dbReference type="InterPro" id="IPR006311">
    <property type="entry name" value="TAT_signal"/>
</dbReference>
<dbReference type="InterPro" id="IPR011050">
    <property type="entry name" value="Pectin_lyase_fold/virulence"/>
</dbReference>
<gene>
    <name evidence="3" type="ORF">KHB02_39695</name>
</gene>
<feature type="chain" id="PRO_5038755148" evidence="2">
    <location>
        <begin position="32"/>
        <end position="744"/>
    </location>
</feature>
<keyword evidence="2" id="KW-0732">Signal</keyword>
<comment type="caution">
    <text evidence="3">The sequence shown here is derived from an EMBL/GenBank/DDBJ whole genome shotgun (WGS) entry which is preliminary data.</text>
</comment>
<organism evidence="3">
    <name type="scientific">Neobacillus citreus</name>
    <dbReference type="NCBI Taxonomy" id="2833578"/>
    <lineage>
        <taxon>Bacteria</taxon>
        <taxon>Bacillati</taxon>
        <taxon>Bacillota</taxon>
        <taxon>Bacilli</taxon>
        <taxon>Bacillales</taxon>
        <taxon>Bacillaceae</taxon>
        <taxon>Neobacillus</taxon>
    </lineage>
</organism>
<dbReference type="PROSITE" id="PS51318">
    <property type="entry name" value="TAT"/>
    <property type="match status" value="1"/>
</dbReference>
<dbReference type="InterPro" id="IPR012334">
    <property type="entry name" value="Pectin_lyas_fold"/>
</dbReference>
<dbReference type="AlphaFoldDB" id="A0A942T6P5"/>
<dbReference type="EMBL" id="JAGYPE010000008">
    <property type="protein sequence ID" value="MBS4187500.1"/>
    <property type="molecule type" value="Genomic_DNA"/>
</dbReference>
<evidence type="ECO:0000256" key="2">
    <source>
        <dbReference type="SAM" id="SignalP"/>
    </source>
</evidence>
<feature type="compositionally biased region" description="Pro residues" evidence="1">
    <location>
        <begin position="666"/>
        <end position="688"/>
    </location>
</feature>
<reference evidence="3" key="1">
    <citation type="submission" date="2021-05" db="EMBL/GenBank/DDBJ databases">
        <title>Novel Bacillus species.</title>
        <authorList>
            <person name="Liu G."/>
        </authorList>
    </citation>
    <scope>NUCLEOTIDE SEQUENCE</scope>
    <source>
        <strain evidence="3">FJAT-50051</strain>
    </source>
</reference>
<evidence type="ECO:0000313" key="3">
    <source>
        <dbReference type="EMBL" id="MBS4187500.1"/>
    </source>
</evidence>
<feature type="region of interest" description="Disordered" evidence="1">
    <location>
        <begin position="663"/>
        <end position="744"/>
    </location>
</feature>
<feature type="compositionally biased region" description="Low complexity" evidence="1">
    <location>
        <begin position="727"/>
        <end position="744"/>
    </location>
</feature>
<feature type="compositionally biased region" description="Pro residues" evidence="1">
    <location>
        <begin position="715"/>
        <end position="726"/>
    </location>
</feature>
<dbReference type="Gene3D" id="2.160.20.10">
    <property type="entry name" value="Single-stranded right-handed beta-helix, Pectin lyase-like"/>
    <property type="match status" value="1"/>
</dbReference>
<protein>
    <submittedName>
        <fullName evidence="3">Uncharacterized protein</fullName>
    </submittedName>
</protein>
<evidence type="ECO:0000256" key="1">
    <source>
        <dbReference type="SAM" id="MobiDB-lite"/>
    </source>
</evidence>
<accession>A0A942T6P5</accession>
<dbReference type="SUPFAM" id="SSF51126">
    <property type="entry name" value="Pectin lyase-like"/>
    <property type="match status" value="1"/>
</dbReference>
<feature type="signal peptide" evidence="2">
    <location>
        <begin position="1"/>
        <end position="31"/>
    </location>
</feature>
<sequence length="744" mass="73539">MSGRPTLPALLPSRRRALGLAAVGAVSAAVASVTSGTRASAVAATTMSVTPRSSTASVNAWLAGGGERVLRGTIVLTAPLVLPAGTHLDATAASITGPATDNVLRNQASVPTATTTASVQAGSAVLTTRAAVFSAASVGRAVQVLGVGPRAARSGAPGSMYGRVVSVQSPTRATLSVPATSTAAAATAYLFPPDDTDITIVGGTWTNRNANGLSQTTQSHGLLFRRASGVSLTNLTVHSTGNPQMGGQYAVSFGDVRRVTVEDVAFVDTASDGVHFQGPSSSIAVRRITGVRTGDDLVAFTTVDGQSHDGSRLGDCEGDITDVTVEDVDGRACLCLLKVTSGTGAAGVQRRIRRFTASGLAGTVTGASPVQIVDYAGPTWFEGTIAGVSAIGSGGPAVNVSVGTLGALVVQDVQRPAGSPAATRGIVRVAATSASSVTVRGVTNRSTGAGNGIGVALAVGSIGTASVSGVACPVLAPRFESVRLLRAAAKIGTLSVTDDTSAARDGNVFAIDAAAKGYRITTASFARISRTSGSVWVAEADATTRTTITVAGCQGGRTIALLRAPAGLTVRDTAQPAASGAGVRLNSAAASPVRVVVESTTKRAGALLSRTASQRVSAVSPFVAVDAALLTPSDGDVVLNSGKKYTAGQIKWDGKAKRWRLTSVKPPAPAPAPTPAPAPSATPSPTAAPAPSSSPSAAPSPSATPAPTTSAAPTPAAPASPAPTPTATPSASPSAPASAAPDAG</sequence>